<gene>
    <name evidence="1" type="ORF">DAPPUDRAFT_236979</name>
</gene>
<dbReference type="InParanoid" id="E9G2F0"/>
<dbReference type="EMBL" id="GL732530">
    <property type="protein sequence ID" value="EFX86320.1"/>
    <property type="molecule type" value="Genomic_DNA"/>
</dbReference>
<dbReference type="Proteomes" id="UP000000305">
    <property type="component" value="Unassembled WGS sequence"/>
</dbReference>
<name>E9G2F0_DAPPU</name>
<dbReference type="HOGENOM" id="CLU_2888033_0_0_1"/>
<organism evidence="1 2">
    <name type="scientific">Daphnia pulex</name>
    <name type="common">Water flea</name>
    <dbReference type="NCBI Taxonomy" id="6669"/>
    <lineage>
        <taxon>Eukaryota</taxon>
        <taxon>Metazoa</taxon>
        <taxon>Ecdysozoa</taxon>
        <taxon>Arthropoda</taxon>
        <taxon>Crustacea</taxon>
        <taxon>Branchiopoda</taxon>
        <taxon>Diplostraca</taxon>
        <taxon>Cladocera</taxon>
        <taxon>Anomopoda</taxon>
        <taxon>Daphniidae</taxon>
        <taxon>Daphnia</taxon>
    </lineage>
</organism>
<evidence type="ECO:0000313" key="2">
    <source>
        <dbReference type="Proteomes" id="UP000000305"/>
    </source>
</evidence>
<protein>
    <submittedName>
        <fullName evidence="1">Uncharacterized protein</fullName>
    </submittedName>
</protein>
<sequence>MVQGIVWNSIETTSRHSCASHASPAIPIFQRGETRGCKRFYGSVAQLNPVRKKGVTEHEGIIN</sequence>
<dbReference type="KEGG" id="dpx:DAPPUDRAFT_236979"/>
<proteinExistence type="predicted"/>
<accession>E9G2F0</accession>
<reference evidence="1 2" key="1">
    <citation type="journal article" date="2011" name="Science">
        <title>The ecoresponsive genome of Daphnia pulex.</title>
        <authorList>
            <person name="Colbourne J.K."/>
            <person name="Pfrender M.E."/>
            <person name="Gilbert D."/>
            <person name="Thomas W.K."/>
            <person name="Tucker A."/>
            <person name="Oakley T.H."/>
            <person name="Tokishita S."/>
            <person name="Aerts A."/>
            <person name="Arnold G.J."/>
            <person name="Basu M.K."/>
            <person name="Bauer D.J."/>
            <person name="Caceres C.E."/>
            <person name="Carmel L."/>
            <person name="Casola C."/>
            <person name="Choi J.H."/>
            <person name="Detter J.C."/>
            <person name="Dong Q."/>
            <person name="Dusheyko S."/>
            <person name="Eads B.D."/>
            <person name="Frohlich T."/>
            <person name="Geiler-Samerotte K.A."/>
            <person name="Gerlach D."/>
            <person name="Hatcher P."/>
            <person name="Jogdeo S."/>
            <person name="Krijgsveld J."/>
            <person name="Kriventseva E.V."/>
            <person name="Kultz D."/>
            <person name="Laforsch C."/>
            <person name="Lindquist E."/>
            <person name="Lopez J."/>
            <person name="Manak J.R."/>
            <person name="Muller J."/>
            <person name="Pangilinan J."/>
            <person name="Patwardhan R.P."/>
            <person name="Pitluck S."/>
            <person name="Pritham E.J."/>
            <person name="Rechtsteiner A."/>
            <person name="Rho M."/>
            <person name="Rogozin I.B."/>
            <person name="Sakarya O."/>
            <person name="Salamov A."/>
            <person name="Schaack S."/>
            <person name="Shapiro H."/>
            <person name="Shiga Y."/>
            <person name="Skalitzky C."/>
            <person name="Smith Z."/>
            <person name="Souvorov A."/>
            <person name="Sung W."/>
            <person name="Tang Z."/>
            <person name="Tsuchiya D."/>
            <person name="Tu H."/>
            <person name="Vos H."/>
            <person name="Wang M."/>
            <person name="Wolf Y.I."/>
            <person name="Yamagata H."/>
            <person name="Yamada T."/>
            <person name="Ye Y."/>
            <person name="Shaw J.R."/>
            <person name="Andrews J."/>
            <person name="Crease T.J."/>
            <person name="Tang H."/>
            <person name="Lucas S.M."/>
            <person name="Robertson H.M."/>
            <person name="Bork P."/>
            <person name="Koonin E.V."/>
            <person name="Zdobnov E.M."/>
            <person name="Grigoriev I.V."/>
            <person name="Lynch M."/>
            <person name="Boore J.L."/>
        </authorList>
    </citation>
    <scope>NUCLEOTIDE SEQUENCE [LARGE SCALE GENOMIC DNA]</scope>
</reference>
<keyword evidence="2" id="KW-1185">Reference proteome</keyword>
<evidence type="ECO:0000313" key="1">
    <source>
        <dbReference type="EMBL" id="EFX86320.1"/>
    </source>
</evidence>
<dbReference type="AlphaFoldDB" id="E9G2F0"/>